<dbReference type="Pfam" id="PF00156">
    <property type="entry name" value="Pribosyltran"/>
    <property type="match status" value="1"/>
</dbReference>
<dbReference type="InterPro" id="IPR029057">
    <property type="entry name" value="PRTase-like"/>
</dbReference>
<proteinExistence type="inferred from homology"/>
<dbReference type="Gene3D" id="3.40.50.2020">
    <property type="match status" value="1"/>
</dbReference>
<sequence length="229" mass="26018">MILSDILSVLSPAYCRGCGKLLVTGEQFLCVNCREKLEETNFHLQAENLFTQRLTEECEVFAATALFYFKKDNMAQHLIHSLKYKGDEQIGEWLGQWLGEKIKNASLFQQAEVVLPVPLHKSKERKRGYNQVALFGRTLASVLHLDYIDDVLVKIEANTTQTRKVVWRRLKESEHIFSLQNTHRIEGKKVLLVDDVVTTGATLTNCYELLKTVPNVEIGVATMGYAMLG</sequence>
<dbReference type="RefSeq" id="WP_128091727.1">
    <property type="nucleotide sequence ID" value="NZ_UARG01000017.1"/>
</dbReference>
<dbReference type="CDD" id="cd06223">
    <property type="entry name" value="PRTases_typeI"/>
    <property type="match status" value="1"/>
</dbReference>
<gene>
    <name evidence="3" type="ORF">NCTC11546_01897</name>
</gene>
<organism evidence="3 4">
    <name type="scientific">Capnocytophaga ochracea</name>
    <dbReference type="NCBI Taxonomy" id="1018"/>
    <lineage>
        <taxon>Bacteria</taxon>
        <taxon>Pseudomonadati</taxon>
        <taxon>Bacteroidota</taxon>
        <taxon>Flavobacteriia</taxon>
        <taxon>Flavobacteriales</taxon>
        <taxon>Flavobacteriaceae</taxon>
        <taxon>Capnocytophaga</taxon>
    </lineage>
</organism>
<reference evidence="3 4" key="1">
    <citation type="submission" date="2018-06" db="EMBL/GenBank/DDBJ databases">
        <authorList>
            <consortium name="Pathogen Informatics"/>
            <person name="Doyle S."/>
        </authorList>
    </citation>
    <scope>NUCLEOTIDE SEQUENCE [LARGE SCALE GENOMIC DNA]</scope>
    <source>
        <strain evidence="3 4">NCTC11546</strain>
    </source>
</reference>
<evidence type="ECO:0000256" key="1">
    <source>
        <dbReference type="ARBA" id="ARBA00008007"/>
    </source>
</evidence>
<dbReference type="PANTHER" id="PTHR47505:SF1">
    <property type="entry name" value="DNA UTILIZATION PROTEIN YHGH"/>
    <property type="match status" value="1"/>
</dbReference>
<dbReference type="InterPro" id="IPR000836">
    <property type="entry name" value="PRTase_dom"/>
</dbReference>
<evidence type="ECO:0000259" key="2">
    <source>
        <dbReference type="Pfam" id="PF00156"/>
    </source>
</evidence>
<protein>
    <submittedName>
        <fullName evidence="3">DNA utilization protein GntX</fullName>
    </submittedName>
</protein>
<evidence type="ECO:0000313" key="3">
    <source>
        <dbReference type="EMBL" id="SQA78657.1"/>
    </source>
</evidence>
<name>A0A2X2RJV8_CAPOC</name>
<dbReference type="InterPro" id="IPR051910">
    <property type="entry name" value="ComF/GntX_DNA_util-trans"/>
</dbReference>
<comment type="similarity">
    <text evidence="1">Belongs to the ComF/GntX family.</text>
</comment>
<evidence type="ECO:0000313" key="4">
    <source>
        <dbReference type="Proteomes" id="UP000249891"/>
    </source>
</evidence>
<dbReference type="Proteomes" id="UP000249891">
    <property type="component" value="Unassembled WGS sequence"/>
</dbReference>
<dbReference type="SUPFAM" id="SSF53271">
    <property type="entry name" value="PRTase-like"/>
    <property type="match status" value="1"/>
</dbReference>
<dbReference type="PANTHER" id="PTHR47505">
    <property type="entry name" value="DNA UTILIZATION PROTEIN YHGH"/>
    <property type="match status" value="1"/>
</dbReference>
<accession>A0A2X2RJV8</accession>
<feature type="domain" description="Phosphoribosyltransferase" evidence="2">
    <location>
        <begin position="139"/>
        <end position="222"/>
    </location>
</feature>
<dbReference type="AlphaFoldDB" id="A0A2X2RJV8"/>
<dbReference type="EMBL" id="UARG01000017">
    <property type="protein sequence ID" value="SQA78657.1"/>
    <property type="molecule type" value="Genomic_DNA"/>
</dbReference>